<name>A0A8X6YXG4_9ARAC</name>
<dbReference type="GO" id="GO:0004803">
    <property type="term" value="F:transposase activity"/>
    <property type="evidence" value="ECO:0007669"/>
    <property type="project" value="InterPro"/>
</dbReference>
<dbReference type="NCBIfam" id="NF033580">
    <property type="entry name" value="transpos_IS5_3"/>
    <property type="match status" value="1"/>
</dbReference>
<gene>
    <name evidence="2" type="ORF">TNIN_54341</name>
</gene>
<evidence type="ECO:0000313" key="2">
    <source>
        <dbReference type="EMBL" id="GFY79782.1"/>
    </source>
</evidence>
<dbReference type="PANTHER" id="PTHR30007">
    <property type="entry name" value="PHP DOMAIN PROTEIN"/>
    <property type="match status" value="1"/>
</dbReference>
<organism evidence="2 3">
    <name type="scientific">Trichonephila inaurata madagascariensis</name>
    <dbReference type="NCBI Taxonomy" id="2747483"/>
    <lineage>
        <taxon>Eukaryota</taxon>
        <taxon>Metazoa</taxon>
        <taxon>Ecdysozoa</taxon>
        <taxon>Arthropoda</taxon>
        <taxon>Chelicerata</taxon>
        <taxon>Arachnida</taxon>
        <taxon>Araneae</taxon>
        <taxon>Araneomorphae</taxon>
        <taxon>Entelegynae</taxon>
        <taxon>Araneoidea</taxon>
        <taxon>Nephilidae</taxon>
        <taxon>Trichonephila</taxon>
        <taxon>Trichonephila inaurata</taxon>
    </lineage>
</organism>
<accession>A0A8X6YXG4</accession>
<protein>
    <recommendedName>
        <fullName evidence="1">Transposase IS4-like domain-containing protein</fullName>
    </recommendedName>
</protein>
<dbReference type="GO" id="GO:0003677">
    <property type="term" value="F:DNA binding"/>
    <property type="evidence" value="ECO:0007669"/>
    <property type="project" value="InterPro"/>
</dbReference>
<sequence length="536" mass="59939">MTSTKPSKKITVVGNTRKFNIDLSKLPDKILSDLEGISCTDIQHSNFVSKIDKVKKPGGAMPSPRDLVINFEKGLDRIYGTKPLDDQANPFVLLQKIKPSASENKKLSWFKSAVVKAGSPKEMHKVVDQALSAGMRINACHEGEWSFAEYVILGMHFHKFKKGDQKKIMSKLILRGGEFHDNLLQNKLVDEIYKELQPEIQPQIDKQLGEQRKIGENAVRGGNVIGVEIDNKTCITEFSEGSTVEMAKVLEGLNRSSIIKMGDSTIEVENEKGGKRDYIGVSGTFEITFPTSIGGLGVVVYRDAKNYGQVQVRVADREMWDELQRRGEEVGKDCLFGGMTVEEAVKRGNFPGRGILGENKVTEEREAVSEALSSSLWIDRVRGDSQETFRAHTAEEKGYDTGKKISGIKRHIAVDTQGLPHAIHITTAEATDRSSAVKMVKNAKANLSEVKNILVDAGYTGENFATQIKKTIGATVEVIKRSELHTFVVLPKRWVVERSFAWLEKCRRLWKNCERKLNTSLQMIVLSFISLLLRRF</sequence>
<dbReference type="InterPro" id="IPR002559">
    <property type="entry name" value="Transposase_11"/>
</dbReference>
<evidence type="ECO:0000313" key="3">
    <source>
        <dbReference type="Proteomes" id="UP000886998"/>
    </source>
</evidence>
<dbReference type="GO" id="GO:0006313">
    <property type="term" value="P:DNA transposition"/>
    <property type="evidence" value="ECO:0007669"/>
    <property type="project" value="InterPro"/>
</dbReference>
<dbReference type="AlphaFoldDB" id="A0A8X6YXG4"/>
<reference evidence="2" key="1">
    <citation type="submission" date="2020-08" db="EMBL/GenBank/DDBJ databases">
        <title>Multicomponent nature underlies the extraordinary mechanical properties of spider dragline silk.</title>
        <authorList>
            <person name="Kono N."/>
            <person name="Nakamura H."/>
            <person name="Mori M."/>
            <person name="Yoshida Y."/>
            <person name="Ohtoshi R."/>
            <person name="Malay A.D."/>
            <person name="Moran D.A.P."/>
            <person name="Tomita M."/>
            <person name="Numata K."/>
            <person name="Arakawa K."/>
        </authorList>
    </citation>
    <scope>NUCLEOTIDE SEQUENCE</scope>
</reference>
<evidence type="ECO:0000259" key="1">
    <source>
        <dbReference type="Pfam" id="PF01609"/>
    </source>
</evidence>
<dbReference type="Proteomes" id="UP000886998">
    <property type="component" value="Unassembled WGS sequence"/>
</dbReference>
<dbReference type="EMBL" id="BMAV01023781">
    <property type="protein sequence ID" value="GFY79782.1"/>
    <property type="molecule type" value="Genomic_DNA"/>
</dbReference>
<comment type="caution">
    <text evidence="2">The sequence shown here is derived from an EMBL/GenBank/DDBJ whole genome shotgun (WGS) entry which is preliminary data.</text>
</comment>
<dbReference type="Pfam" id="PF01609">
    <property type="entry name" value="DDE_Tnp_1"/>
    <property type="match status" value="1"/>
</dbReference>
<dbReference type="OrthoDB" id="6425645at2759"/>
<keyword evidence="3" id="KW-1185">Reference proteome</keyword>
<feature type="domain" description="Transposase IS4-like" evidence="1">
    <location>
        <begin position="392"/>
        <end position="532"/>
    </location>
</feature>
<dbReference type="PANTHER" id="PTHR30007:SF0">
    <property type="entry name" value="TRANSPOSASE"/>
    <property type="match status" value="1"/>
</dbReference>
<proteinExistence type="predicted"/>